<organism evidence="4 5">
    <name type="scientific">Corticibacter populi</name>
    <dbReference type="NCBI Taxonomy" id="1550736"/>
    <lineage>
        <taxon>Bacteria</taxon>
        <taxon>Pseudomonadati</taxon>
        <taxon>Pseudomonadota</taxon>
        <taxon>Betaproteobacteria</taxon>
        <taxon>Burkholderiales</taxon>
        <taxon>Comamonadaceae</taxon>
        <taxon>Corticibacter</taxon>
    </lineage>
</organism>
<dbReference type="AlphaFoldDB" id="A0A3M6QYC7"/>
<evidence type="ECO:0000256" key="1">
    <source>
        <dbReference type="SAM" id="Coils"/>
    </source>
</evidence>
<evidence type="ECO:0000313" key="4">
    <source>
        <dbReference type="EMBL" id="RMX08020.1"/>
    </source>
</evidence>
<evidence type="ECO:0000256" key="3">
    <source>
        <dbReference type="SAM" id="SignalP"/>
    </source>
</evidence>
<keyword evidence="3" id="KW-0732">Signal</keyword>
<feature type="coiled-coil region" evidence="1">
    <location>
        <begin position="96"/>
        <end position="159"/>
    </location>
</feature>
<comment type="caution">
    <text evidence="4">The sequence shown here is derived from an EMBL/GenBank/DDBJ whole genome shotgun (WGS) entry which is preliminary data.</text>
</comment>
<reference evidence="4 5" key="1">
    <citation type="submission" date="2018-10" db="EMBL/GenBank/DDBJ databases">
        <title>Draft genome of Cortibacter populi DSM10536.</title>
        <authorList>
            <person name="Bernier A.-M."/>
            <person name="Bernard K."/>
        </authorList>
    </citation>
    <scope>NUCLEOTIDE SEQUENCE [LARGE SCALE GENOMIC DNA]</scope>
    <source>
        <strain evidence="4 5">DSM 105136</strain>
    </source>
</reference>
<name>A0A3M6QYC7_9BURK</name>
<feature type="signal peptide" evidence="3">
    <location>
        <begin position="1"/>
        <end position="20"/>
    </location>
</feature>
<evidence type="ECO:0000313" key="5">
    <source>
        <dbReference type="Proteomes" id="UP000278006"/>
    </source>
</evidence>
<proteinExistence type="predicted"/>
<keyword evidence="1" id="KW-0175">Coiled coil</keyword>
<evidence type="ECO:0000256" key="2">
    <source>
        <dbReference type="SAM" id="MobiDB-lite"/>
    </source>
</evidence>
<dbReference type="EMBL" id="RDQO01000001">
    <property type="protein sequence ID" value="RMX08020.1"/>
    <property type="molecule type" value="Genomic_DNA"/>
</dbReference>
<dbReference type="RefSeq" id="WP_122226143.1">
    <property type="nucleotide sequence ID" value="NZ_RDQO01000001.1"/>
</dbReference>
<dbReference type="Proteomes" id="UP000278006">
    <property type="component" value="Unassembled WGS sequence"/>
</dbReference>
<feature type="compositionally biased region" description="Low complexity" evidence="2">
    <location>
        <begin position="59"/>
        <end position="87"/>
    </location>
</feature>
<gene>
    <name evidence="4" type="ORF">D8I35_02525</name>
</gene>
<feature type="region of interest" description="Disordered" evidence="2">
    <location>
        <begin position="54"/>
        <end position="92"/>
    </location>
</feature>
<accession>A0A3M6QYC7</accession>
<evidence type="ECO:0008006" key="6">
    <source>
        <dbReference type="Google" id="ProtNLM"/>
    </source>
</evidence>
<feature type="chain" id="PRO_5018319563" description="DUF4124 domain-containing protein" evidence="3">
    <location>
        <begin position="21"/>
        <end position="164"/>
    </location>
</feature>
<dbReference type="OrthoDB" id="5298561at2"/>
<protein>
    <recommendedName>
        <fullName evidence="6">DUF4124 domain-containing protein</fullName>
    </recommendedName>
</protein>
<sequence length="164" mass="18081">MKKTSLGLWCLLAWCSVGFAQERVYRCGNEYTNNPVVAKERNCQPLEGGNVTVIQSSGTRATPPSRPAAAPAQASSASSASRVADTAQRSRDADARAILEAELKKSEERLAALQTEYNDGYPVRTALELRNPQGYLERTAELKANIERTQADIESIRREIARQR</sequence>
<keyword evidence="5" id="KW-1185">Reference proteome</keyword>